<dbReference type="Proteomes" id="UP000231279">
    <property type="component" value="Unassembled WGS sequence"/>
</dbReference>
<proteinExistence type="predicted"/>
<evidence type="ECO:0000259" key="2">
    <source>
        <dbReference type="PROSITE" id="PS51153"/>
    </source>
</evidence>
<feature type="signal peptide" evidence="1">
    <location>
        <begin position="1"/>
        <end position="24"/>
    </location>
</feature>
<evidence type="ECO:0000256" key="1">
    <source>
        <dbReference type="SAM" id="SignalP"/>
    </source>
</evidence>
<feature type="domain" description="RPW8" evidence="2">
    <location>
        <begin position="1"/>
        <end position="101"/>
    </location>
</feature>
<dbReference type="EMBL" id="NKXS01004431">
    <property type="protein sequence ID" value="PIN06404.1"/>
    <property type="molecule type" value="Genomic_DNA"/>
</dbReference>
<protein>
    <recommendedName>
        <fullName evidence="2">RPW8 domain-containing protein</fullName>
    </recommendedName>
</protein>
<evidence type="ECO:0000313" key="4">
    <source>
        <dbReference type="Proteomes" id="UP000231279"/>
    </source>
</evidence>
<keyword evidence="1" id="KW-0732">Signal</keyword>
<organism evidence="3 4">
    <name type="scientific">Handroanthus impetiginosus</name>
    <dbReference type="NCBI Taxonomy" id="429701"/>
    <lineage>
        <taxon>Eukaryota</taxon>
        <taxon>Viridiplantae</taxon>
        <taxon>Streptophyta</taxon>
        <taxon>Embryophyta</taxon>
        <taxon>Tracheophyta</taxon>
        <taxon>Spermatophyta</taxon>
        <taxon>Magnoliopsida</taxon>
        <taxon>eudicotyledons</taxon>
        <taxon>Gunneridae</taxon>
        <taxon>Pentapetalae</taxon>
        <taxon>asterids</taxon>
        <taxon>lamiids</taxon>
        <taxon>Lamiales</taxon>
        <taxon>Bignoniaceae</taxon>
        <taxon>Crescentiina</taxon>
        <taxon>Tabebuia alliance</taxon>
        <taxon>Handroanthus</taxon>
    </lineage>
</organism>
<reference evidence="4" key="1">
    <citation type="journal article" date="2018" name="Gigascience">
        <title>Genome assembly of the Pink Ipe (Handroanthus impetiginosus, Bignoniaceae), a highly valued, ecologically keystone Neotropical timber forest tree.</title>
        <authorList>
            <person name="Silva-Junior O.B."/>
            <person name="Grattapaglia D."/>
            <person name="Novaes E."/>
            <person name="Collevatti R.G."/>
        </authorList>
    </citation>
    <scope>NUCLEOTIDE SEQUENCE [LARGE SCALE GENOMIC DNA]</scope>
    <source>
        <strain evidence="4">cv. UFG-1</strain>
    </source>
</reference>
<sequence length="101" mass="11545">MGSMVQGAALGAAFELLFVSVADATRNIAHFNTDLNRLESTLSSIKLVVDDIENFNKILKGQQHETQSLIFRLLEAKKLIQKCSKIKWNVFKRLYYSKKLR</sequence>
<gene>
    <name evidence="3" type="ORF">CDL12_21043</name>
</gene>
<accession>A0A2G9GM76</accession>
<keyword evidence="4" id="KW-1185">Reference proteome</keyword>
<dbReference type="AlphaFoldDB" id="A0A2G9GM76"/>
<dbReference type="OrthoDB" id="912244at2759"/>
<comment type="caution">
    <text evidence="3">The sequence shown here is derived from an EMBL/GenBank/DDBJ whole genome shotgun (WGS) entry which is preliminary data.</text>
</comment>
<evidence type="ECO:0000313" key="3">
    <source>
        <dbReference type="EMBL" id="PIN06404.1"/>
    </source>
</evidence>
<name>A0A2G9GM76_9LAMI</name>
<feature type="chain" id="PRO_5013560508" description="RPW8 domain-containing protein" evidence="1">
    <location>
        <begin position="25"/>
        <end position="101"/>
    </location>
</feature>
<dbReference type="PROSITE" id="PS51153">
    <property type="entry name" value="RPW8"/>
    <property type="match status" value="1"/>
</dbReference>
<dbReference type="InterPro" id="IPR008808">
    <property type="entry name" value="Powdery_mildew-R_dom"/>
</dbReference>
<dbReference type="Pfam" id="PF05659">
    <property type="entry name" value="RPW8"/>
    <property type="match status" value="1"/>
</dbReference>